<keyword evidence="3" id="KW-0732">Signal</keyword>
<keyword evidence="5" id="KW-1185">Reference proteome</keyword>
<dbReference type="InterPro" id="IPR050490">
    <property type="entry name" value="Bact_solute-bd_prot1"/>
</dbReference>
<evidence type="ECO:0000256" key="3">
    <source>
        <dbReference type="SAM" id="SignalP"/>
    </source>
</evidence>
<dbReference type="RefSeq" id="WP_162640001.1">
    <property type="nucleotide sequence ID" value="NZ_CP048286.1"/>
</dbReference>
<name>A0A6C0P3E7_9BACL</name>
<dbReference type="KEGG" id="prz:GZH47_10205"/>
<feature type="region of interest" description="Disordered" evidence="2">
    <location>
        <begin position="29"/>
        <end position="78"/>
    </location>
</feature>
<organism evidence="4 5">
    <name type="scientific">Paenibacillus rhizovicinus</name>
    <dbReference type="NCBI Taxonomy" id="2704463"/>
    <lineage>
        <taxon>Bacteria</taxon>
        <taxon>Bacillati</taxon>
        <taxon>Bacillota</taxon>
        <taxon>Bacilli</taxon>
        <taxon>Bacillales</taxon>
        <taxon>Paenibacillaceae</taxon>
        <taxon>Paenibacillus</taxon>
    </lineage>
</organism>
<dbReference type="PANTHER" id="PTHR43649">
    <property type="entry name" value="ARABINOSE-BINDING PROTEIN-RELATED"/>
    <property type="match status" value="1"/>
</dbReference>
<evidence type="ECO:0000313" key="5">
    <source>
        <dbReference type="Proteomes" id="UP000479114"/>
    </source>
</evidence>
<comment type="similarity">
    <text evidence="1">Belongs to the bacterial solute-binding protein 1 family.</text>
</comment>
<feature type="signal peptide" evidence="3">
    <location>
        <begin position="1"/>
        <end position="25"/>
    </location>
</feature>
<evidence type="ECO:0000256" key="1">
    <source>
        <dbReference type="ARBA" id="ARBA00008520"/>
    </source>
</evidence>
<evidence type="ECO:0000256" key="2">
    <source>
        <dbReference type="SAM" id="MobiDB-lite"/>
    </source>
</evidence>
<accession>A0A6C0P3E7</accession>
<dbReference type="Proteomes" id="UP000479114">
    <property type="component" value="Chromosome"/>
</dbReference>
<proteinExistence type="inferred from homology"/>
<evidence type="ECO:0000313" key="4">
    <source>
        <dbReference type="EMBL" id="QHW31192.1"/>
    </source>
</evidence>
<sequence length="480" mass="52986">MKTRNKLAMLSSMLLSLTLVLSACGGTNNNSSNTANDTNKASNAGSADKTNNAGTNSTANANAADTESASDTNAAAATEVKHDPVTLRIVSWAGDDYVPLYQKFHEKYPWITIENVPVNGKSILEVVAANQAAGTPADLSWVDQDLYSFEQNGVAEDLTPYLDTDPTMQSVQLKNGLLDTFKINGKRVAVPFVDVPMWILVNKDLLAKNGLDMPPNDWTYDDLREDAKKMTNPDAGEYGMTTMPEWQMRLLSTKSIADGYANNLQFMNTDLTQSMMGTPGVVDEFKWLKEFVTKDGSMLNYADAKAKGDAMSNFLNGKTGFAIGGSWNIPELRSKANFDWDVLPFPRGTKGQPSYSIWGPMTLLAGSKHKAEAFLYISFQFSKEIQKWKMEQGNNPAIIDPELDAYYDQIPLWKDKNTDAVRISKENGIPEMGYMIPAFGEYQWNGLGNKIIFEDGDTSELIASAEGWNKRTQEVRAALK</sequence>
<dbReference type="PROSITE" id="PS51257">
    <property type="entry name" value="PROKAR_LIPOPROTEIN"/>
    <property type="match status" value="1"/>
</dbReference>
<reference evidence="4 5" key="1">
    <citation type="submission" date="2020-02" db="EMBL/GenBank/DDBJ databases">
        <title>Paenibacillus sp. nov., isolated from rhizosphere soil of tomato.</title>
        <authorList>
            <person name="Weon H.-Y."/>
            <person name="Lee S.A."/>
        </authorList>
    </citation>
    <scope>NUCLEOTIDE SEQUENCE [LARGE SCALE GENOMIC DNA]</scope>
    <source>
        <strain evidence="4 5">14171R-81</strain>
    </source>
</reference>
<dbReference type="PANTHER" id="PTHR43649:SF31">
    <property type="entry name" value="SN-GLYCEROL-3-PHOSPHATE-BINDING PERIPLASMIC PROTEIN UGPB"/>
    <property type="match status" value="1"/>
</dbReference>
<feature type="chain" id="PRO_5025519893" evidence="3">
    <location>
        <begin position="26"/>
        <end position="480"/>
    </location>
</feature>
<dbReference type="EMBL" id="CP048286">
    <property type="protein sequence ID" value="QHW31192.1"/>
    <property type="molecule type" value="Genomic_DNA"/>
</dbReference>
<gene>
    <name evidence="4" type="ORF">GZH47_10205</name>
</gene>
<dbReference type="Gene3D" id="3.40.190.10">
    <property type="entry name" value="Periplasmic binding protein-like II"/>
    <property type="match status" value="1"/>
</dbReference>
<feature type="compositionally biased region" description="Low complexity" evidence="2">
    <location>
        <begin position="29"/>
        <end position="72"/>
    </location>
</feature>
<protein>
    <submittedName>
        <fullName evidence="4">Extracellular solute-binding protein</fullName>
    </submittedName>
</protein>
<dbReference type="SUPFAM" id="SSF53850">
    <property type="entry name" value="Periplasmic binding protein-like II"/>
    <property type="match status" value="1"/>
</dbReference>
<dbReference type="AlphaFoldDB" id="A0A6C0P3E7"/>